<dbReference type="OrthoDB" id="6380398at2759"/>
<organism evidence="6 7">
    <name type="scientific">Smittium culicis</name>
    <dbReference type="NCBI Taxonomy" id="133412"/>
    <lineage>
        <taxon>Eukaryota</taxon>
        <taxon>Fungi</taxon>
        <taxon>Fungi incertae sedis</taxon>
        <taxon>Zoopagomycota</taxon>
        <taxon>Kickxellomycotina</taxon>
        <taxon>Harpellomycetes</taxon>
        <taxon>Harpellales</taxon>
        <taxon>Legeriomycetaceae</taxon>
        <taxon>Smittium</taxon>
    </lineage>
</organism>
<evidence type="ECO:0000313" key="6">
    <source>
        <dbReference type="EMBL" id="OMJ18634.1"/>
    </source>
</evidence>
<name>A0A1R1XVI5_9FUNG</name>
<evidence type="ECO:0000256" key="3">
    <source>
        <dbReference type="RuleBase" id="RU363034"/>
    </source>
</evidence>
<dbReference type="SMART" id="SM00020">
    <property type="entry name" value="Tryp_SPc"/>
    <property type="match status" value="1"/>
</dbReference>
<proteinExistence type="inferred from homology"/>
<evidence type="ECO:0000256" key="1">
    <source>
        <dbReference type="ARBA" id="ARBA00007664"/>
    </source>
</evidence>
<dbReference type="Proteomes" id="UP000187429">
    <property type="component" value="Unassembled WGS sequence"/>
</dbReference>
<dbReference type="GO" id="GO:0006508">
    <property type="term" value="P:proteolysis"/>
    <property type="evidence" value="ECO:0007669"/>
    <property type="project" value="UniProtKB-KW"/>
</dbReference>
<comment type="caution">
    <text evidence="6">The sequence shown here is derived from an EMBL/GenBank/DDBJ whole genome shotgun (WGS) entry which is preliminary data.</text>
</comment>
<keyword evidence="2" id="KW-1015">Disulfide bond</keyword>
<protein>
    <submittedName>
        <fullName evidence="6">Mite allergen Der f 6</fullName>
    </submittedName>
</protein>
<dbReference type="InterPro" id="IPR018114">
    <property type="entry name" value="TRYPSIN_HIS"/>
</dbReference>
<dbReference type="PANTHER" id="PTHR24276">
    <property type="entry name" value="POLYSERASE-RELATED"/>
    <property type="match status" value="1"/>
</dbReference>
<evidence type="ECO:0000256" key="2">
    <source>
        <dbReference type="ARBA" id="ARBA00023157"/>
    </source>
</evidence>
<evidence type="ECO:0000256" key="4">
    <source>
        <dbReference type="SAM" id="SignalP"/>
    </source>
</evidence>
<dbReference type="InterPro" id="IPR001254">
    <property type="entry name" value="Trypsin_dom"/>
</dbReference>
<keyword evidence="4" id="KW-0732">Signal</keyword>
<sequence>MSVLVLGLAVSLYTGTGVEIETLSSNTTKLNKRIAGGTEANFKEFPFAVSIFDKTVHLCGGTLLSNKVVLTAAHCLEEASGGTFVKKDVKKFFVRFGGNYSTKKNKNVMKIKSTIIHKDYDFMNSPYDIGIIFLEGSITAKQEKELGIEYGKIFNRPVQKNMKALAVGWGSQFGGGGPSDKLKVTDIVASHNNLCIYYNDFHEDNNKNTICAINTEGKGVCNGDSGGPLLYNEEKLASKNAKRAVVGVSLRINGPDYGKTKCENKETINYFANALYHLDWISNTSGIPRSDLVYYPENEKNAKNGDQTDTKPVENISIDDKNTITITITENKTKYSTIKSTSTFIKTNTKTITNFITNTIDSIKIKTITNTNTIINTITNTQIKTITEKSTKMETSTKTKTKTKTSTSTITVTKTKTN</sequence>
<dbReference type="InterPro" id="IPR001314">
    <property type="entry name" value="Peptidase_S1A"/>
</dbReference>
<dbReference type="InterPro" id="IPR009003">
    <property type="entry name" value="Peptidase_S1_PA"/>
</dbReference>
<dbReference type="Pfam" id="PF00089">
    <property type="entry name" value="Trypsin"/>
    <property type="match status" value="1"/>
</dbReference>
<dbReference type="InterPro" id="IPR033116">
    <property type="entry name" value="TRYPSIN_SER"/>
</dbReference>
<keyword evidence="3" id="KW-0720">Serine protease</keyword>
<dbReference type="PROSITE" id="PS00135">
    <property type="entry name" value="TRYPSIN_SER"/>
    <property type="match status" value="1"/>
</dbReference>
<feature type="domain" description="Peptidase S1" evidence="5">
    <location>
        <begin position="34"/>
        <end position="286"/>
    </location>
</feature>
<accession>A0A1R1XVI5</accession>
<dbReference type="EMBL" id="LSSM01003220">
    <property type="protein sequence ID" value="OMJ18634.1"/>
    <property type="molecule type" value="Genomic_DNA"/>
</dbReference>
<gene>
    <name evidence="6" type="ORF">AYI69_g6929</name>
</gene>
<evidence type="ECO:0000259" key="5">
    <source>
        <dbReference type="PROSITE" id="PS50240"/>
    </source>
</evidence>
<dbReference type="SUPFAM" id="SSF50494">
    <property type="entry name" value="Trypsin-like serine proteases"/>
    <property type="match status" value="1"/>
</dbReference>
<dbReference type="PRINTS" id="PR00722">
    <property type="entry name" value="CHYMOTRYPSIN"/>
</dbReference>
<feature type="chain" id="PRO_5013023382" evidence="4">
    <location>
        <begin position="18"/>
        <end position="418"/>
    </location>
</feature>
<dbReference type="Gene3D" id="2.40.10.10">
    <property type="entry name" value="Trypsin-like serine proteases"/>
    <property type="match status" value="1"/>
</dbReference>
<reference evidence="7" key="1">
    <citation type="submission" date="2017-01" db="EMBL/GenBank/DDBJ databases">
        <authorList>
            <person name="Wang Y."/>
            <person name="White M."/>
            <person name="Kvist S."/>
            <person name="Moncalvo J.-M."/>
        </authorList>
    </citation>
    <scope>NUCLEOTIDE SEQUENCE [LARGE SCALE GENOMIC DNA]</scope>
    <source>
        <strain evidence="7">ID-206-W2</strain>
    </source>
</reference>
<dbReference type="InterPro" id="IPR050430">
    <property type="entry name" value="Peptidase_S1"/>
</dbReference>
<dbReference type="GO" id="GO:0004252">
    <property type="term" value="F:serine-type endopeptidase activity"/>
    <property type="evidence" value="ECO:0007669"/>
    <property type="project" value="InterPro"/>
</dbReference>
<keyword evidence="7" id="KW-1185">Reference proteome</keyword>
<dbReference type="AlphaFoldDB" id="A0A1R1XVI5"/>
<dbReference type="PROSITE" id="PS00134">
    <property type="entry name" value="TRYPSIN_HIS"/>
    <property type="match status" value="1"/>
</dbReference>
<keyword evidence="3" id="KW-0645">Protease</keyword>
<dbReference type="InterPro" id="IPR043504">
    <property type="entry name" value="Peptidase_S1_PA_chymotrypsin"/>
</dbReference>
<dbReference type="FunFam" id="2.40.10.10:FF:000068">
    <property type="entry name" value="transmembrane protease serine 2"/>
    <property type="match status" value="1"/>
</dbReference>
<comment type="similarity">
    <text evidence="1">Belongs to the peptidase S1 family.</text>
</comment>
<keyword evidence="3" id="KW-0378">Hydrolase</keyword>
<dbReference type="PANTHER" id="PTHR24276:SF98">
    <property type="entry name" value="FI18310P1-RELATED"/>
    <property type="match status" value="1"/>
</dbReference>
<dbReference type="PROSITE" id="PS50240">
    <property type="entry name" value="TRYPSIN_DOM"/>
    <property type="match status" value="1"/>
</dbReference>
<evidence type="ECO:0000313" key="7">
    <source>
        <dbReference type="Proteomes" id="UP000187429"/>
    </source>
</evidence>
<feature type="signal peptide" evidence="4">
    <location>
        <begin position="1"/>
        <end position="17"/>
    </location>
</feature>